<dbReference type="InterPro" id="IPR000531">
    <property type="entry name" value="Beta-barrel_TonB"/>
</dbReference>
<evidence type="ECO:0000313" key="17">
    <source>
        <dbReference type="Proteomes" id="UP001589858"/>
    </source>
</evidence>
<keyword evidence="7 10" id="KW-0472">Membrane</keyword>
<evidence type="ECO:0000256" key="7">
    <source>
        <dbReference type="ARBA" id="ARBA00023136"/>
    </source>
</evidence>
<sequence>MKLHTVLSTATSTLAVGAAFLAMPAFAQSTGSSEFDEGSIIVSGKVQRDVAGVQLPDSTKSKQVLTQEIIGTQRGGQAIADIINLVPGVSFQNNDGYGSSGGTLNIRGFDASRISLTVDGIPLNDTGNYAQYSNQQIDSELIEQVNVNLGTTDVDSPTAAASGSTVNYKMRNPTEDFHVSASGSAGDYGFFRMFGVVDTGTFTSFGTRAMFAASKAVAENPYHRSSETDKTQINAKVYQPIGDNGDFVSVAANANWNRNGNFSSVPLRTDPYIYSVSGTSPNQTLNSPDRVVGSTSSNRFPTSKGEREYEFAPCQTDTPQAGVADTPNSCGTAYDYSFNPSNTGSIRVNSRFTLTDGLVLTLDPSYQWTRANGGNGAVKGYEGFYTKNGQSMYGYIGGSPYFGGVDLNGDGDTKDTVEVYAPSETNTKRYGLIANLIWNATEDHTFRLNYSLDYGRHRQTGEVTYLGTDGYTNTYFPETNAILDANGGTIQKRNRRSIAILNQLSAEYRGEFLDNRLTLNMGLRSPWMTRKLNNLCVTETGGSYIDCFTDPDEQEKFLTLNPSYTAPIKRTYKFHKILPTAGVNFQVVDKVSLYASYTKGMQVPGTDNLYQSLGYTAEQALPKPETTDNVDLGVRYLSGSFQAQLSGWYTWFNNRLASSYDPELDITLYRNLGKVHKYGLDGSVGYSPIPELKFYAFGSLLKSKILDDVQTGTSGGNPVYALTAGKREGGSPTYMFGGRVEGEVGPIQLGVQAKRTGPRYVNDQNVPITASYTLNGVSTTYQVYGAKTPAYTVVDLDAKVKLGFLGLNDRTYLQLNLTNVFDKLYVGGFTSNTSSTSIPYAYVGAPRTFSGTIVMGF</sequence>
<evidence type="ECO:0000259" key="14">
    <source>
        <dbReference type="Pfam" id="PF00593"/>
    </source>
</evidence>
<dbReference type="PANTHER" id="PTHR30069:SF29">
    <property type="entry name" value="HEMOGLOBIN AND HEMOGLOBIN-HAPTOGLOBIN-BINDING PROTEIN 1-RELATED"/>
    <property type="match status" value="1"/>
</dbReference>
<organism evidence="16 17">
    <name type="scientific">Novosphingobium clariflavum</name>
    <dbReference type="NCBI Taxonomy" id="2029884"/>
    <lineage>
        <taxon>Bacteria</taxon>
        <taxon>Pseudomonadati</taxon>
        <taxon>Pseudomonadota</taxon>
        <taxon>Alphaproteobacteria</taxon>
        <taxon>Sphingomonadales</taxon>
        <taxon>Sphingomonadaceae</taxon>
        <taxon>Novosphingobium</taxon>
    </lineage>
</organism>
<dbReference type="Pfam" id="PF00593">
    <property type="entry name" value="TonB_dep_Rec_b-barrel"/>
    <property type="match status" value="1"/>
</dbReference>
<dbReference type="Gene3D" id="2.40.170.20">
    <property type="entry name" value="TonB-dependent receptor, beta-barrel domain"/>
    <property type="match status" value="1"/>
</dbReference>
<dbReference type="PANTHER" id="PTHR30069">
    <property type="entry name" value="TONB-DEPENDENT OUTER MEMBRANE RECEPTOR"/>
    <property type="match status" value="1"/>
</dbReference>
<keyword evidence="8 16" id="KW-0675">Receptor</keyword>
<dbReference type="PROSITE" id="PS52016">
    <property type="entry name" value="TONB_DEPENDENT_REC_3"/>
    <property type="match status" value="1"/>
</dbReference>
<evidence type="ECO:0000256" key="8">
    <source>
        <dbReference type="ARBA" id="ARBA00023170"/>
    </source>
</evidence>
<keyword evidence="5 13" id="KW-0732">Signal</keyword>
<dbReference type="RefSeq" id="WP_267219093.1">
    <property type="nucleotide sequence ID" value="NZ_JAPCWC010000003.1"/>
</dbReference>
<accession>A0ABV6S8T0</accession>
<dbReference type="InterPro" id="IPR039426">
    <property type="entry name" value="TonB-dep_rcpt-like"/>
</dbReference>
<evidence type="ECO:0000256" key="3">
    <source>
        <dbReference type="ARBA" id="ARBA00022452"/>
    </source>
</evidence>
<protein>
    <submittedName>
        <fullName evidence="16">TonB-dependent receptor</fullName>
    </submittedName>
</protein>
<dbReference type="InterPro" id="IPR037066">
    <property type="entry name" value="Plug_dom_sf"/>
</dbReference>
<evidence type="ECO:0000256" key="9">
    <source>
        <dbReference type="ARBA" id="ARBA00023237"/>
    </source>
</evidence>
<name>A0ABV6S8T0_9SPHN</name>
<dbReference type="Proteomes" id="UP001589858">
    <property type="component" value="Unassembled WGS sequence"/>
</dbReference>
<evidence type="ECO:0000256" key="4">
    <source>
        <dbReference type="ARBA" id="ARBA00022692"/>
    </source>
</evidence>
<dbReference type="InterPro" id="IPR012910">
    <property type="entry name" value="Plug_dom"/>
</dbReference>
<evidence type="ECO:0000259" key="15">
    <source>
        <dbReference type="Pfam" id="PF07715"/>
    </source>
</evidence>
<evidence type="ECO:0000256" key="2">
    <source>
        <dbReference type="ARBA" id="ARBA00022448"/>
    </source>
</evidence>
<reference evidence="16 17" key="1">
    <citation type="submission" date="2024-09" db="EMBL/GenBank/DDBJ databases">
        <authorList>
            <person name="Sun Q."/>
            <person name="Mori K."/>
        </authorList>
    </citation>
    <scope>NUCLEOTIDE SEQUENCE [LARGE SCALE GENOMIC DNA]</scope>
    <source>
        <strain evidence="16 17">CICC 11035S</strain>
    </source>
</reference>
<evidence type="ECO:0000313" key="16">
    <source>
        <dbReference type="EMBL" id="MFC0685654.1"/>
    </source>
</evidence>
<evidence type="ECO:0000256" key="10">
    <source>
        <dbReference type="PROSITE-ProRule" id="PRU01360"/>
    </source>
</evidence>
<feature type="signal peptide" evidence="13">
    <location>
        <begin position="1"/>
        <end position="27"/>
    </location>
</feature>
<proteinExistence type="inferred from homology"/>
<dbReference type="Gene3D" id="2.170.130.10">
    <property type="entry name" value="TonB-dependent receptor, plug domain"/>
    <property type="match status" value="1"/>
</dbReference>
<evidence type="ECO:0000256" key="1">
    <source>
        <dbReference type="ARBA" id="ARBA00004571"/>
    </source>
</evidence>
<keyword evidence="3 10" id="KW-1134">Transmembrane beta strand</keyword>
<dbReference type="Pfam" id="PF07715">
    <property type="entry name" value="Plug"/>
    <property type="match status" value="1"/>
</dbReference>
<comment type="similarity">
    <text evidence="10 11">Belongs to the TonB-dependent receptor family.</text>
</comment>
<keyword evidence="17" id="KW-1185">Reference proteome</keyword>
<keyword evidence="6 11" id="KW-0798">TonB box</keyword>
<dbReference type="InterPro" id="IPR036942">
    <property type="entry name" value="Beta-barrel_TonB_sf"/>
</dbReference>
<dbReference type="SUPFAM" id="SSF56935">
    <property type="entry name" value="Porins"/>
    <property type="match status" value="1"/>
</dbReference>
<keyword evidence="4 10" id="KW-0812">Transmembrane</keyword>
<evidence type="ECO:0000256" key="13">
    <source>
        <dbReference type="SAM" id="SignalP"/>
    </source>
</evidence>
<evidence type="ECO:0000256" key="11">
    <source>
        <dbReference type="RuleBase" id="RU003357"/>
    </source>
</evidence>
<keyword evidence="9 10" id="KW-0998">Cell outer membrane</keyword>
<comment type="subcellular location">
    <subcellularLocation>
        <location evidence="1 10">Cell outer membrane</location>
        <topology evidence="1 10">Multi-pass membrane protein</topology>
    </subcellularLocation>
</comment>
<feature type="domain" description="TonB-dependent receptor-like beta-barrel" evidence="14">
    <location>
        <begin position="339"/>
        <end position="819"/>
    </location>
</feature>
<feature type="compositionally biased region" description="Polar residues" evidence="12">
    <location>
        <begin position="278"/>
        <end position="301"/>
    </location>
</feature>
<feature type="domain" description="TonB-dependent receptor plug" evidence="15">
    <location>
        <begin position="57"/>
        <end position="163"/>
    </location>
</feature>
<evidence type="ECO:0000256" key="5">
    <source>
        <dbReference type="ARBA" id="ARBA00022729"/>
    </source>
</evidence>
<evidence type="ECO:0000256" key="12">
    <source>
        <dbReference type="SAM" id="MobiDB-lite"/>
    </source>
</evidence>
<dbReference type="EMBL" id="JBHLTM010000055">
    <property type="protein sequence ID" value="MFC0685654.1"/>
    <property type="molecule type" value="Genomic_DNA"/>
</dbReference>
<feature type="chain" id="PRO_5045612516" evidence="13">
    <location>
        <begin position="28"/>
        <end position="857"/>
    </location>
</feature>
<comment type="caution">
    <text evidence="16">The sequence shown here is derived from an EMBL/GenBank/DDBJ whole genome shotgun (WGS) entry which is preliminary data.</text>
</comment>
<gene>
    <name evidence="16" type="ORF">ACFFF8_13710</name>
</gene>
<feature type="region of interest" description="Disordered" evidence="12">
    <location>
        <begin position="278"/>
        <end position="307"/>
    </location>
</feature>
<keyword evidence="2 10" id="KW-0813">Transport</keyword>
<evidence type="ECO:0000256" key="6">
    <source>
        <dbReference type="ARBA" id="ARBA00023077"/>
    </source>
</evidence>